<organism evidence="1 2">
    <name type="scientific">Cryobacterium melibiosiphilum</name>
    <dbReference type="NCBI Taxonomy" id="995039"/>
    <lineage>
        <taxon>Bacteria</taxon>
        <taxon>Bacillati</taxon>
        <taxon>Actinomycetota</taxon>
        <taxon>Actinomycetes</taxon>
        <taxon>Micrococcales</taxon>
        <taxon>Microbacteriaceae</taxon>
        <taxon>Cryobacterium</taxon>
    </lineage>
</organism>
<dbReference type="Proteomes" id="UP000272015">
    <property type="component" value="Unassembled WGS sequence"/>
</dbReference>
<accession>A0A3A5MJB8</accession>
<gene>
    <name evidence="1" type="ORF">D6T64_17390</name>
</gene>
<evidence type="ECO:0000313" key="1">
    <source>
        <dbReference type="EMBL" id="RJT86903.1"/>
    </source>
</evidence>
<dbReference type="AlphaFoldDB" id="A0A3A5MJB8"/>
<sequence>MGVPRITFTRFSSAGSAKLAPWREHRRRVIERTGPTATGPTTESADRSVVWQLLSANNRELARSADVYVDFISARASAVHAAEGVASRGTVTLVSDDQRGAYGWFVDVDQVTEIVCARWYVAERERRHAVELTLASLPLARIADGARQHVEWQLPAPRVASR</sequence>
<reference evidence="1 2" key="1">
    <citation type="submission" date="2018-09" db="EMBL/GenBank/DDBJ databases">
        <title>Novel species of Cryobacterium.</title>
        <authorList>
            <person name="Liu Q."/>
            <person name="Xin Y.-H."/>
        </authorList>
    </citation>
    <scope>NUCLEOTIDE SEQUENCE [LARGE SCALE GENOMIC DNA]</scope>
    <source>
        <strain evidence="1 2">Hh39</strain>
    </source>
</reference>
<name>A0A3A5MJB8_9MICO</name>
<proteinExistence type="predicted"/>
<keyword evidence="2" id="KW-1185">Reference proteome</keyword>
<comment type="caution">
    <text evidence="1">The sequence shown here is derived from an EMBL/GenBank/DDBJ whole genome shotgun (WGS) entry which is preliminary data.</text>
</comment>
<evidence type="ECO:0000313" key="2">
    <source>
        <dbReference type="Proteomes" id="UP000272015"/>
    </source>
</evidence>
<protein>
    <submittedName>
        <fullName evidence="1">Uncharacterized protein</fullName>
    </submittedName>
</protein>
<dbReference type="OrthoDB" id="5116381at2"/>
<dbReference type="EMBL" id="QZVS01000093">
    <property type="protein sequence ID" value="RJT86903.1"/>
    <property type="molecule type" value="Genomic_DNA"/>
</dbReference>
<dbReference type="RefSeq" id="WP_119975939.1">
    <property type="nucleotide sequence ID" value="NZ_JBHSQA010000005.1"/>
</dbReference>